<dbReference type="EMBL" id="BLKM01011812">
    <property type="protein sequence ID" value="GFG34537.1"/>
    <property type="molecule type" value="Genomic_DNA"/>
</dbReference>
<gene>
    <name evidence="1" type="ORF">Cfor_12303</name>
</gene>
<evidence type="ECO:0000313" key="2">
    <source>
        <dbReference type="Proteomes" id="UP000502823"/>
    </source>
</evidence>
<organism evidence="1 2">
    <name type="scientific">Coptotermes formosanus</name>
    <name type="common">Formosan subterranean termite</name>
    <dbReference type="NCBI Taxonomy" id="36987"/>
    <lineage>
        <taxon>Eukaryota</taxon>
        <taxon>Metazoa</taxon>
        <taxon>Ecdysozoa</taxon>
        <taxon>Arthropoda</taxon>
        <taxon>Hexapoda</taxon>
        <taxon>Insecta</taxon>
        <taxon>Pterygota</taxon>
        <taxon>Neoptera</taxon>
        <taxon>Polyneoptera</taxon>
        <taxon>Dictyoptera</taxon>
        <taxon>Blattodea</taxon>
        <taxon>Blattoidea</taxon>
        <taxon>Termitoidae</taxon>
        <taxon>Rhinotermitidae</taxon>
        <taxon>Coptotermes</taxon>
    </lineage>
</organism>
<dbReference type="InParanoid" id="A0A6L2PXN6"/>
<dbReference type="Proteomes" id="UP000502823">
    <property type="component" value="Unassembled WGS sequence"/>
</dbReference>
<reference evidence="2" key="1">
    <citation type="submission" date="2020-01" db="EMBL/GenBank/DDBJ databases">
        <title>Draft genome sequence of the Termite Coptotermes fromosanus.</title>
        <authorList>
            <person name="Itakura S."/>
            <person name="Yosikawa Y."/>
            <person name="Umezawa K."/>
        </authorList>
    </citation>
    <scope>NUCLEOTIDE SEQUENCE [LARGE SCALE GENOMIC DNA]</scope>
</reference>
<keyword evidence="2" id="KW-1185">Reference proteome</keyword>
<dbReference type="OrthoDB" id="6739439at2759"/>
<evidence type="ECO:0000313" key="1">
    <source>
        <dbReference type="EMBL" id="GFG34537.1"/>
    </source>
</evidence>
<name>A0A6L2PXN6_COPFO</name>
<dbReference type="AlphaFoldDB" id="A0A6L2PXN6"/>
<proteinExistence type="predicted"/>
<sequence>MSPTEFESLIHLMGKRISKKDTTFRKAISVQERLALTLRVLASGDSYVSLYHSYLSPLHSEHTATKAAVKELTRRTVVYCIKKITHYEE</sequence>
<accession>A0A6L2PXN6</accession>
<comment type="caution">
    <text evidence="1">The sequence shown here is derived from an EMBL/GenBank/DDBJ whole genome shotgun (WGS) entry which is preliminary data.</text>
</comment>
<protein>
    <submittedName>
        <fullName evidence="1">Uncharacterized protein</fullName>
    </submittedName>
</protein>